<organism evidence="1 2">
    <name type="scientific">Rotaria sordida</name>
    <dbReference type="NCBI Taxonomy" id="392033"/>
    <lineage>
        <taxon>Eukaryota</taxon>
        <taxon>Metazoa</taxon>
        <taxon>Spiralia</taxon>
        <taxon>Gnathifera</taxon>
        <taxon>Rotifera</taxon>
        <taxon>Eurotatoria</taxon>
        <taxon>Bdelloidea</taxon>
        <taxon>Philodinida</taxon>
        <taxon>Philodinidae</taxon>
        <taxon>Rotaria</taxon>
    </lineage>
</organism>
<dbReference type="EMBL" id="CAJNOH010004687">
    <property type="protein sequence ID" value="CAF1377067.1"/>
    <property type="molecule type" value="Genomic_DNA"/>
</dbReference>
<comment type="caution">
    <text evidence="1">The sequence shown here is derived from an EMBL/GenBank/DDBJ whole genome shotgun (WGS) entry which is preliminary data.</text>
</comment>
<reference evidence="1" key="1">
    <citation type="submission" date="2021-02" db="EMBL/GenBank/DDBJ databases">
        <authorList>
            <person name="Nowell W R."/>
        </authorList>
    </citation>
    <scope>NUCLEOTIDE SEQUENCE</scope>
</reference>
<name>A0A815J838_9BILA</name>
<gene>
    <name evidence="1" type="ORF">PYM288_LOCUS33659</name>
</gene>
<evidence type="ECO:0000313" key="1">
    <source>
        <dbReference type="EMBL" id="CAF1377067.1"/>
    </source>
</evidence>
<proteinExistence type="predicted"/>
<evidence type="ECO:0000313" key="2">
    <source>
        <dbReference type="Proteomes" id="UP000663854"/>
    </source>
</evidence>
<dbReference type="AlphaFoldDB" id="A0A815J838"/>
<accession>A0A815J838</accession>
<protein>
    <submittedName>
        <fullName evidence="1">Uncharacterized protein</fullName>
    </submittedName>
</protein>
<dbReference type="Proteomes" id="UP000663854">
    <property type="component" value="Unassembled WGS sequence"/>
</dbReference>
<sequence>MRDLHSGTKSPRRYYNTGRLPQTSSIRMVLNIKNVVLLCCERCYGYKSGVSGTQHEQFLQYYYNIYGNSKSVLFVSGFNQKDSDNLSFANSSMNMGEPYGTENREMNEVEQAAITAVVERKLTSYDCC</sequence>